<dbReference type="EMBL" id="CP109441">
    <property type="protein sequence ID" value="WUV45174.1"/>
    <property type="molecule type" value="Genomic_DNA"/>
</dbReference>
<dbReference type="Gene3D" id="1.20.144.10">
    <property type="entry name" value="Phosphatidic acid phosphatase type 2/haloperoxidase"/>
    <property type="match status" value="1"/>
</dbReference>
<dbReference type="RefSeq" id="WP_327098382.1">
    <property type="nucleotide sequence ID" value="NZ_CP109149.1"/>
</dbReference>
<dbReference type="SMART" id="SM00014">
    <property type="entry name" value="acidPPc"/>
    <property type="match status" value="1"/>
</dbReference>
<name>A0ABZ1YPH5_9NOCA</name>
<evidence type="ECO:0000313" key="4">
    <source>
        <dbReference type="Proteomes" id="UP001432062"/>
    </source>
</evidence>
<dbReference type="PANTHER" id="PTHR14969:SF13">
    <property type="entry name" value="AT30094P"/>
    <property type="match status" value="1"/>
</dbReference>
<dbReference type="Proteomes" id="UP001432062">
    <property type="component" value="Chromosome"/>
</dbReference>
<dbReference type="CDD" id="cd03392">
    <property type="entry name" value="PAP2_like_2"/>
    <property type="match status" value="1"/>
</dbReference>
<keyword evidence="1" id="KW-0472">Membrane</keyword>
<evidence type="ECO:0000313" key="3">
    <source>
        <dbReference type="EMBL" id="WUV45174.1"/>
    </source>
</evidence>
<dbReference type="PANTHER" id="PTHR14969">
    <property type="entry name" value="SPHINGOSINE-1-PHOSPHATE PHOSPHOHYDROLASE"/>
    <property type="match status" value="1"/>
</dbReference>
<reference evidence="3" key="1">
    <citation type="submission" date="2022-10" db="EMBL/GenBank/DDBJ databases">
        <title>The complete genomes of actinobacterial strains from the NBC collection.</title>
        <authorList>
            <person name="Joergensen T.S."/>
            <person name="Alvarez Arevalo M."/>
            <person name="Sterndorff E.B."/>
            <person name="Faurdal D."/>
            <person name="Vuksanovic O."/>
            <person name="Mourched A.-S."/>
            <person name="Charusanti P."/>
            <person name="Shaw S."/>
            <person name="Blin K."/>
            <person name="Weber T."/>
        </authorList>
    </citation>
    <scope>NUCLEOTIDE SEQUENCE</scope>
    <source>
        <strain evidence="3">NBC_01482</strain>
    </source>
</reference>
<sequence>MGFDESIMRVISVRRADAVTQVIQGIGNAGMRIEVLEIVALAGVLAVVATRSWRVGGVAAASLLLGDFIAHWLKQVVRRPRPAGDLTLWPEIHSWAMPSTHAAATSALATGIFLAVEWRSPRMRSAAGTALVVAVVFVGGCMVYLGAHWPTDVLAGWLLGAGVGAAVAWTADKLRSNRKTANHLPSDTPGVR</sequence>
<dbReference type="InterPro" id="IPR000326">
    <property type="entry name" value="PAP2/HPO"/>
</dbReference>
<keyword evidence="1" id="KW-0812">Transmembrane</keyword>
<dbReference type="InterPro" id="IPR036938">
    <property type="entry name" value="PAP2/HPO_sf"/>
</dbReference>
<dbReference type="Pfam" id="PF01569">
    <property type="entry name" value="PAP2"/>
    <property type="match status" value="1"/>
</dbReference>
<dbReference type="SUPFAM" id="SSF48317">
    <property type="entry name" value="Acid phosphatase/Vanadium-dependent haloperoxidase"/>
    <property type="match status" value="1"/>
</dbReference>
<keyword evidence="4" id="KW-1185">Reference proteome</keyword>
<feature type="transmembrane region" description="Helical" evidence="1">
    <location>
        <begin position="153"/>
        <end position="171"/>
    </location>
</feature>
<evidence type="ECO:0000256" key="1">
    <source>
        <dbReference type="SAM" id="Phobius"/>
    </source>
</evidence>
<accession>A0ABZ1YPH5</accession>
<feature type="domain" description="Phosphatidic acid phosphatase type 2/haloperoxidase" evidence="2">
    <location>
        <begin position="55"/>
        <end position="168"/>
    </location>
</feature>
<keyword evidence="1" id="KW-1133">Transmembrane helix</keyword>
<feature type="transmembrane region" description="Helical" evidence="1">
    <location>
        <begin position="128"/>
        <end position="147"/>
    </location>
</feature>
<organism evidence="3 4">
    <name type="scientific">Nocardia vinacea</name>
    <dbReference type="NCBI Taxonomy" id="96468"/>
    <lineage>
        <taxon>Bacteria</taxon>
        <taxon>Bacillati</taxon>
        <taxon>Actinomycetota</taxon>
        <taxon>Actinomycetes</taxon>
        <taxon>Mycobacteriales</taxon>
        <taxon>Nocardiaceae</taxon>
        <taxon>Nocardia</taxon>
    </lineage>
</organism>
<gene>
    <name evidence="3" type="ORF">OG563_39630</name>
</gene>
<protein>
    <submittedName>
        <fullName evidence="3">Phosphatase PAP2 family protein</fullName>
    </submittedName>
</protein>
<proteinExistence type="predicted"/>
<evidence type="ECO:0000259" key="2">
    <source>
        <dbReference type="SMART" id="SM00014"/>
    </source>
</evidence>